<dbReference type="PANTHER" id="PTHR30346">
    <property type="entry name" value="TRANSCRIPTIONAL DUAL REGULATOR HCAR-RELATED"/>
    <property type="match status" value="1"/>
</dbReference>
<evidence type="ECO:0000259" key="5">
    <source>
        <dbReference type="PROSITE" id="PS50931"/>
    </source>
</evidence>
<dbReference type="EMBL" id="CP042582">
    <property type="protein sequence ID" value="QEX21436.1"/>
    <property type="molecule type" value="Genomic_DNA"/>
</dbReference>
<sequence length="300" mass="33167">MNFTLKQLRYFVAAAETGSITAAARRLHISQPSVSAAIAELEDSLGLDLFLRHHAQGLSLTPAGRRLQTEAADLLAHAEELRQGALDLSQRPGGEVELGCFQTFAPMRAPGMLRALKSRFPDMTVRVREEHLAGLLEGLRRGRFDLCLTYDLGLGPEFAFETLADVPLYVMLPARHRLAGRKTVSLADLVEEPLVLLDLPQSRDHFLSVMRGRGLEPRIGHETSSFEMVRGLVANGFGYALMHSRPASERSLDGQRLAYRPVKEPVPPQRLGLARLAGARPTRAVQRFTEFCREHFAGLG</sequence>
<evidence type="ECO:0000313" key="6">
    <source>
        <dbReference type="EMBL" id="QEX21436.1"/>
    </source>
</evidence>
<dbReference type="Proteomes" id="UP000325797">
    <property type="component" value="Chromosome"/>
</dbReference>
<dbReference type="InterPro" id="IPR036390">
    <property type="entry name" value="WH_DNA-bd_sf"/>
</dbReference>
<evidence type="ECO:0000256" key="3">
    <source>
        <dbReference type="ARBA" id="ARBA00023125"/>
    </source>
</evidence>
<dbReference type="GO" id="GO:0032993">
    <property type="term" value="C:protein-DNA complex"/>
    <property type="evidence" value="ECO:0007669"/>
    <property type="project" value="TreeGrafter"/>
</dbReference>
<keyword evidence="2" id="KW-0805">Transcription regulation</keyword>
<dbReference type="PROSITE" id="PS50931">
    <property type="entry name" value="HTH_LYSR"/>
    <property type="match status" value="1"/>
</dbReference>
<dbReference type="Gene3D" id="3.40.190.10">
    <property type="entry name" value="Periplasmic binding protein-like II"/>
    <property type="match status" value="2"/>
</dbReference>
<dbReference type="PANTHER" id="PTHR30346:SF0">
    <property type="entry name" value="HCA OPERON TRANSCRIPTIONAL ACTIVATOR HCAR"/>
    <property type="match status" value="1"/>
</dbReference>
<dbReference type="OrthoDB" id="8679465at2"/>
<evidence type="ECO:0000256" key="4">
    <source>
        <dbReference type="ARBA" id="ARBA00023163"/>
    </source>
</evidence>
<feature type="domain" description="HTH lysR-type" evidence="5">
    <location>
        <begin position="3"/>
        <end position="61"/>
    </location>
</feature>
<keyword evidence="7" id="KW-1185">Reference proteome</keyword>
<dbReference type="InterPro" id="IPR005119">
    <property type="entry name" value="LysR_subst-bd"/>
</dbReference>
<accession>A0A5J6N3G2</accession>
<dbReference type="FunFam" id="1.10.10.10:FF:000001">
    <property type="entry name" value="LysR family transcriptional regulator"/>
    <property type="match status" value="1"/>
</dbReference>
<dbReference type="KEGG" id="hadh:FRZ61_13610"/>
<keyword evidence="3" id="KW-0238">DNA-binding</keyword>
<dbReference type="CDD" id="cd08412">
    <property type="entry name" value="PBP2_PAO1_like"/>
    <property type="match status" value="1"/>
</dbReference>
<keyword evidence="4" id="KW-0804">Transcription</keyword>
<dbReference type="SUPFAM" id="SSF46785">
    <property type="entry name" value="Winged helix' DNA-binding domain"/>
    <property type="match status" value="1"/>
</dbReference>
<dbReference type="GO" id="GO:0003677">
    <property type="term" value="F:DNA binding"/>
    <property type="evidence" value="ECO:0007669"/>
    <property type="project" value="UniProtKB-KW"/>
</dbReference>
<dbReference type="Pfam" id="PF03466">
    <property type="entry name" value="LysR_substrate"/>
    <property type="match status" value="1"/>
</dbReference>
<evidence type="ECO:0000256" key="1">
    <source>
        <dbReference type="ARBA" id="ARBA00009437"/>
    </source>
</evidence>
<gene>
    <name evidence="6" type="ORF">FRZ61_13610</name>
</gene>
<dbReference type="Pfam" id="PF00126">
    <property type="entry name" value="HTH_1"/>
    <property type="match status" value="1"/>
</dbReference>
<evidence type="ECO:0000256" key="2">
    <source>
        <dbReference type="ARBA" id="ARBA00023015"/>
    </source>
</evidence>
<dbReference type="RefSeq" id="WP_151115967.1">
    <property type="nucleotide sequence ID" value="NZ_CP042582.1"/>
</dbReference>
<proteinExistence type="inferred from homology"/>
<protein>
    <submittedName>
        <fullName evidence="6">Transcriptional regulator</fullName>
    </submittedName>
</protein>
<name>A0A5J6N3G2_9PROT</name>
<reference evidence="6 7" key="1">
    <citation type="submission" date="2019-08" db="EMBL/GenBank/DDBJ databases">
        <title>Hyperibacter terrae gen. nov., sp. nov. and Hyperibacter viscosus sp. nov., two new members in the family Rhodospirillaceae isolated from the rhizosphere of Hypericum perforatum.</title>
        <authorList>
            <person name="Noviana Z."/>
        </authorList>
    </citation>
    <scope>NUCLEOTIDE SEQUENCE [LARGE SCALE GENOMIC DNA]</scope>
    <source>
        <strain evidence="6 7">R5959</strain>
    </source>
</reference>
<organism evidence="6 7">
    <name type="scientific">Hypericibacter adhaerens</name>
    <dbReference type="NCBI Taxonomy" id="2602016"/>
    <lineage>
        <taxon>Bacteria</taxon>
        <taxon>Pseudomonadati</taxon>
        <taxon>Pseudomonadota</taxon>
        <taxon>Alphaproteobacteria</taxon>
        <taxon>Rhodospirillales</taxon>
        <taxon>Dongiaceae</taxon>
        <taxon>Hypericibacter</taxon>
    </lineage>
</organism>
<dbReference type="InterPro" id="IPR036388">
    <property type="entry name" value="WH-like_DNA-bd_sf"/>
</dbReference>
<dbReference type="AlphaFoldDB" id="A0A5J6N3G2"/>
<dbReference type="InterPro" id="IPR000847">
    <property type="entry name" value="LysR_HTH_N"/>
</dbReference>
<dbReference type="GO" id="GO:0003700">
    <property type="term" value="F:DNA-binding transcription factor activity"/>
    <property type="evidence" value="ECO:0007669"/>
    <property type="project" value="InterPro"/>
</dbReference>
<dbReference type="SUPFAM" id="SSF53850">
    <property type="entry name" value="Periplasmic binding protein-like II"/>
    <property type="match status" value="1"/>
</dbReference>
<dbReference type="PRINTS" id="PR00039">
    <property type="entry name" value="HTHLYSR"/>
</dbReference>
<evidence type="ECO:0000313" key="7">
    <source>
        <dbReference type="Proteomes" id="UP000325797"/>
    </source>
</evidence>
<comment type="similarity">
    <text evidence="1">Belongs to the LysR transcriptional regulatory family.</text>
</comment>
<dbReference type="Gene3D" id="1.10.10.10">
    <property type="entry name" value="Winged helix-like DNA-binding domain superfamily/Winged helix DNA-binding domain"/>
    <property type="match status" value="1"/>
</dbReference>